<evidence type="ECO:0000313" key="1">
    <source>
        <dbReference type="EMBL" id="PDP60134.1"/>
    </source>
</evidence>
<reference evidence="1 2" key="1">
    <citation type="submission" date="2017-09" db="EMBL/GenBank/DDBJ databases">
        <title>Phase variable restriction modification systems are present in the genome sequences of periodontal pathogens Prevotella intermedia, Tannerella forsythia and Porphyromonas gingivalis.</title>
        <authorList>
            <person name="Haigh R.D."/>
            <person name="Crawford L."/>
            <person name="Ralph J."/>
            <person name="Wanford J."/>
            <person name="Vartoukian S.R."/>
            <person name="Hijazib K."/>
            <person name="Wade W."/>
            <person name="Oggioni M.R."/>
        </authorList>
    </citation>
    <scope>NUCLEOTIDE SEQUENCE [LARGE SCALE GENOMIC DNA]</scope>
    <source>
        <strain evidence="1 2">WW2834</strain>
    </source>
</reference>
<gene>
    <name evidence="1" type="ORF">CLI71_06830</name>
</gene>
<dbReference type="RefSeq" id="WP_097550206.1">
    <property type="nucleotide sequence ID" value="NZ_NSLY01000016.1"/>
</dbReference>
<evidence type="ECO:0000313" key="2">
    <source>
        <dbReference type="Proteomes" id="UP000219058"/>
    </source>
</evidence>
<protein>
    <submittedName>
        <fullName evidence="1">Uncharacterized protein</fullName>
    </submittedName>
</protein>
<accession>A0A2A6EFE0</accession>
<comment type="caution">
    <text evidence="1">The sequence shown here is derived from an EMBL/GenBank/DDBJ whole genome shotgun (WGS) entry which is preliminary data.</text>
</comment>
<proteinExistence type="predicted"/>
<dbReference type="Proteomes" id="UP000219058">
    <property type="component" value="Unassembled WGS sequence"/>
</dbReference>
<organism evidence="1 2">
    <name type="scientific">Prevotella intermedia</name>
    <dbReference type="NCBI Taxonomy" id="28131"/>
    <lineage>
        <taxon>Bacteria</taxon>
        <taxon>Pseudomonadati</taxon>
        <taxon>Bacteroidota</taxon>
        <taxon>Bacteroidia</taxon>
        <taxon>Bacteroidales</taxon>
        <taxon>Prevotellaceae</taxon>
        <taxon>Prevotella</taxon>
    </lineage>
</organism>
<dbReference type="AlphaFoldDB" id="A0A2A6EFE0"/>
<dbReference type="EMBL" id="NSLY01000016">
    <property type="protein sequence ID" value="PDP60134.1"/>
    <property type="molecule type" value="Genomic_DNA"/>
</dbReference>
<name>A0A2A6EFE0_PREIN</name>
<sequence>MIIDCGCCEASIAAVNREKKEVALLFKRDELLHDVANNSWVLSEVSASENVNAKQELADIVQDGNIDRVVRVLGLAHQECVDILYPYTHDNIAGGEQVNDVFSDPNNYSIAMRVPTTFSRTSLEYLEHLIHEYLVCRVIEDWVSIVMPDRKVIWTEKIQDIKDKIISCLSRRSGRIRRSQSPF</sequence>